<evidence type="ECO:0000313" key="2">
    <source>
        <dbReference type="Proteomes" id="UP000217895"/>
    </source>
</evidence>
<reference evidence="1 2" key="1">
    <citation type="submission" date="2017-06" db="EMBL/GenBank/DDBJ databases">
        <title>Genome sequencing of cyanobaciteial culture collection at National Institute for Environmental Studies (NIES).</title>
        <authorList>
            <person name="Hirose Y."/>
            <person name="Shimura Y."/>
            <person name="Fujisawa T."/>
            <person name="Nakamura Y."/>
            <person name="Kawachi M."/>
        </authorList>
    </citation>
    <scope>NUCLEOTIDE SEQUENCE [LARGE SCALE GENOMIC DNA]</scope>
    <source>
        <strain evidence="1 2">NIES-2135</strain>
    </source>
</reference>
<keyword evidence="2" id="KW-1185">Reference proteome</keyword>
<protein>
    <submittedName>
        <fullName evidence="1">Uncharacterized protein</fullName>
    </submittedName>
</protein>
<name>A0A1Z4JH65_LEPBY</name>
<accession>A0A1Z4JH65</accession>
<dbReference type="AlphaFoldDB" id="A0A1Z4JH65"/>
<dbReference type="Proteomes" id="UP000217895">
    <property type="component" value="Chromosome"/>
</dbReference>
<evidence type="ECO:0000313" key="1">
    <source>
        <dbReference type="EMBL" id="BAY56079.1"/>
    </source>
</evidence>
<organism evidence="1 2">
    <name type="scientific">Leptolyngbya boryana NIES-2135</name>
    <dbReference type="NCBI Taxonomy" id="1973484"/>
    <lineage>
        <taxon>Bacteria</taxon>
        <taxon>Bacillati</taxon>
        <taxon>Cyanobacteriota</taxon>
        <taxon>Cyanophyceae</taxon>
        <taxon>Leptolyngbyales</taxon>
        <taxon>Leptolyngbyaceae</taxon>
        <taxon>Leptolyngbya group</taxon>
        <taxon>Leptolyngbya</taxon>
    </lineage>
</organism>
<sequence>MCYKKLSNPETANSEKKSRKALLLAPFGKLGNMAQDSNDPGLDFSQTRTNPDHKKTSHVFAWITEF</sequence>
<gene>
    <name evidence="1" type="ORF">NIES2135_29090</name>
</gene>
<dbReference type="EMBL" id="AP018203">
    <property type="protein sequence ID" value="BAY56079.1"/>
    <property type="molecule type" value="Genomic_DNA"/>
</dbReference>
<proteinExistence type="predicted"/>